<dbReference type="Gene3D" id="1.25.40.20">
    <property type="entry name" value="Ankyrin repeat-containing domain"/>
    <property type="match status" value="1"/>
</dbReference>
<dbReference type="PANTHER" id="PTHR24198">
    <property type="entry name" value="ANKYRIN REPEAT AND PROTEIN KINASE DOMAIN-CONTAINING PROTEIN"/>
    <property type="match status" value="1"/>
</dbReference>
<feature type="repeat" description="ANK" evidence="3">
    <location>
        <begin position="107"/>
        <end position="136"/>
    </location>
</feature>
<accession>A0A8J6LKE7</accession>
<dbReference type="Pfam" id="PF00023">
    <property type="entry name" value="Ank"/>
    <property type="match status" value="1"/>
</dbReference>
<keyword evidence="5" id="KW-1185">Reference proteome</keyword>
<evidence type="ECO:0000256" key="3">
    <source>
        <dbReference type="PROSITE-ProRule" id="PRU00023"/>
    </source>
</evidence>
<dbReference type="InterPro" id="IPR036770">
    <property type="entry name" value="Ankyrin_rpt-contain_sf"/>
</dbReference>
<evidence type="ECO:0000313" key="4">
    <source>
        <dbReference type="EMBL" id="KAH0821797.1"/>
    </source>
</evidence>
<comment type="caution">
    <text evidence="4">The sequence shown here is derived from an EMBL/GenBank/DDBJ whole genome shotgun (WGS) entry which is preliminary data.</text>
</comment>
<reference evidence="4" key="1">
    <citation type="journal article" date="2020" name="J Insects Food Feed">
        <title>The yellow mealworm (Tenebrio molitor) genome: a resource for the emerging insects as food and feed industry.</title>
        <authorList>
            <person name="Eriksson T."/>
            <person name="Andere A."/>
            <person name="Kelstrup H."/>
            <person name="Emery V."/>
            <person name="Picard C."/>
        </authorList>
    </citation>
    <scope>NUCLEOTIDE SEQUENCE</scope>
    <source>
        <strain evidence="4">Stoneville</strain>
        <tissue evidence="4">Whole head</tissue>
    </source>
</reference>
<dbReference type="AlphaFoldDB" id="A0A8J6LKE7"/>
<gene>
    <name evidence="4" type="ORF">GEV33_000994</name>
</gene>
<dbReference type="SMART" id="SM00248">
    <property type="entry name" value="ANK"/>
    <property type="match status" value="3"/>
</dbReference>
<dbReference type="Pfam" id="PF12796">
    <property type="entry name" value="Ank_2"/>
    <property type="match status" value="1"/>
</dbReference>
<reference evidence="4" key="2">
    <citation type="submission" date="2021-08" db="EMBL/GenBank/DDBJ databases">
        <authorList>
            <person name="Eriksson T."/>
        </authorList>
    </citation>
    <scope>NUCLEOTIDE SEQUENCE</scope>
    <source>
        <strain evidence="4">Stoneville</strain>
        <tissue evidence="4">Whole head</tissue>
    </source>
</reference>
<evidence type="ECO:0000256" key="2">
    <source>
        <dbReference type="ARBA" id="ARBA00023043"/>
    </source>
</evidence>
<dbReference type="Proteomes" id="UP000719412">
    <property type="component" value="Unassembled WGS sequence"/>
</dbReference>
<name>A0A8J6LKE7_TENMO</name>
<evidence type="ECO:0000313" key="5">
    <source>
        <dbReference type="Proteomes" id="UP000719412"/>
    </source>
</evidence>
<sequence length="136" mass="14915">MVILQLEEQPPIVQAIFVGGEPERIKDLIKFKQDVNCLDCDKRTPLHAAAFKGDATIASVLLSNGARVNAKDSKWITPLHRACSIGSSETVSVLLTYQAEVNARDKLWQTPLHVAAGNGAYECIEQLLSHVPNPNR</sequence>
<evidence type="ECO:0000256" key="1">
    <source>
        <dbReference type="ARBA" id="ARBA00022737"/>
    </source>
</evidence>
<dbReference type="PROSITE" id="PS50088">
    <property type="entry name" value="ANK_REPEAT"/>
    <property type="match status" value="3"/>
</dbReference>
<keyword evidence="1" id="KW-0677">Repeat</keyword>
<dbReference type="PANTHER" id="PTHR24198:SF165">
    <property type="entry name" value="ANKYRIN REPEAT-CONTAINING PROTEIN-RELATED"/>
    <property type="match status" value="1"/>
</dbReference>
<organism evidence="4 5">
    <name type="scientific">Tenebrio molitor</name>
    <name type="common">Yellow mealworm beetle</name>
    <dbReference type="NCBI Taxonomy" id="7067"/>
    <lineage>
        <taxon>Eukaryota</taxon>
        <taxon>Metazoa</taxon>
        <taxon>Ecdysozoa</taxon>
        <taxon>Arthropoda</taxon>
        <taxon>Hexapoda</taxon>
        <taxon>Insecta</taxon>
        <taxon>Pterygota</taxon>
        <taxon>Neoptera</taxon>
        <taxon>Endopterygota</taxon>
        <taxon>Coleoptera</taxon>
        <taxon>Polyphaga</taxon>
        <taxon>Cucujiformia</taxon>
        <taxon>Tenebrionidae</taxon>
        <taxon>Tenebrio</taxon>
    </lineage>
</organism>
<dbReference type="InterPro" id="IPR002110">
    <property type="entry name" value="Ankyrin_rpt"/>
</dbReference>
<dbReference type="SUPFAM" id="SSF48403">
    <property type="entry name" value="Ankyrin repeat"/>
    <property type="match status" value="1"/>
</dbReference>
<protein>
    <submittedName>
        <fullName evidence="4">Uncharacterized protein</fullName>
    </submittedName>
</protein>
<dbReference type="PROSITE" id="PS50297">
    <property type="entry name" value="ANK_REP_REGION"/>
    <property type="match status" value="3"/>
</dbReference>
<dbReference type="EMBL" id="JABDTM020006100">
    <property type="protein sequence ID" value="KAH0821797.1"/>
    <property type="molecule type" value="Genomic_DNA"/>
</dbReference>
<feature type="repeat" description="ANK" evidence="3">
    <location>
        <begin position="74"/>
        <end position="106"/>
    </location>
</feature>
<keyword evidence="2 3" id="KW-0040">ANK repeat</keyword>
<proteinExistence type="predicted"/>
<feature type="repeat" description="ANK" evidence="3">
    <location>
        <begin position="41"/>
        <end position="73"/>
    </location>
</feature>